<gene>
    <name evidence="3" type="ORF">CAPTEDRAFT_224382</name>
</gene>
<evidence type="ECO:0000313" key="3">
    <source>
        <dbReference type="EMBL" id="ELU17852.1"/>
    </source>
</evidence>
<feature type="domain" description="WD repeat-containing protein 54 beta-propeller" evidence="2">
    <location>
        <begin position="2"/>
        <end position="140"/>
    </location>
</feature>
<dbReference type="Proteomes" id="UP000014760">
    <property type="component" value="Unassembled WGS sequence"/>
</dbReference>
<protein>
    <recommendedName>
        <fullName evidence="2">WD repeat-containing protein 54 beta-propeller domain-containing protein</fullName>
    </recommendedName>
</protein>
<reference evidence="4" key="3">
    <citation type="submission" date="2015-06" db="UniProtKB">
        <authorList>
            <consortium name="EnsemblMetazoa"/>
        </authorList>
    </citation>
    <scope>IDENTIFICATION</scope>
</reference>
<evidence type="ECO:0000313" key="4">
    <source>
        <dbReference type="EnsemblMetazoa" id="CapteP224382"/>
    </source>
</evidence>
<dbReference type="InterPro" id="IPR001680">
    <property type="entry name" value="WD40_rpt"/>
</dbReference>
<dbReference type="InterPro" id="IPR015943">
    <property type="entry name" value="WD40/YVTN_repeat-like_dom_sf"/>
</dbReference>
<dbReference type="PROSITE" id="PS50294">
    <property type="entry name" value="WD_REPEATS_REGION"/>
    <property type="match status" value="1"/>
</dbReference>
<dbReference type="OMA" id="TAHARMI"/>
<dbReference type="STRING" id="283909.R7VH08"/>
<keyword evidence="5" id="KW-1185">Reference proteome</keyword>
<reference evidence="3 5" key="2">
    <citation type="journal article" date="2013" name="Nature">
        <title>Insights into bilaterian evolution from three spiralian genomes.</title>
        <authorList>
            <person name="Simakov O."/>
            <person name="Marletaz F."/>
            <person name="Cho S.J."/>
            <person name="Edsinger-Gonzales E."/>
            <person name="Havlak P."/>
            <person name="Hellsten U."/>
            <person name="Kuo D.H."/>
            <person name="Larsson T."/>
            <person name="Lv J."/>
            <person name="Arendt D."/>
            <person name="Savage R."/>
            <person name="Osoegawa K."/>
            <person name="de Jong P."/>
            <person name="Grimwood J."/>
            <person name="Chapman J.A."/>
            <person name="Shapiro H."/>
            <person name="Aerts A."/>
            <person name="Otillar R.P."/>
            <person name="Terry A.Y."/>
            <person name="Boore J.L."/>
            <person name="Grigoriev I.V."/>
            <person name="Lindberg D.R."/>
            <person name="Seaver E.C."/>
            <person name="Weisblat D.A."/>
            <person name="Putnam N.H."/>
            <person name="Rokhsar D.S."/>
        </authorList>
    </citation>
    <scope>NUCLEOTIDE SEQUENCE</scope>
    <source>
        <strain evidence="3 5">I ESC-2004</strain>
    </source>
</reference>
<proteinExistence type="predicted"/>
<reference evidence="5" key="1">
    <citation type="submission" date="2012-12" db="EMBL/GenBank/DDBJ databases">
        <authorList>
            <person name="Hellsten U."/>
            <person name="Grimwood J."/>
            <person name="Chapman J.A."/>
            <person name="Shapiro H."/>
            <person name="Aerts A."/>
            <person name="Otillar R.P."/>
            <person name="Terry A.Y."/>
            <person name="Boore J.L."/>
            <person name="Simakov O."/>
            <person name="Marletaz F."/>
            <person name="Cho S.-J."/>
            <person name="Edsinger-Gonzales E."/>
            <person name="Havlak P."/>
            <person name="Kuo D.-H."/>
            <person name="Larsson T."/>
            <person name="Lv J."/>
            <person name="Arendt D."/>
            <person name="Savage R."/>
            <person name="Osoegawa K."/>
            <person name="de Jong P."/>
            <person name="Lindberg D.R."/>
            <person name="Seaver E.C."/>
            <person name="Weisblat D.A."/>
            <person name="Putnam N.H."/>
            <person name="Grigoriev I.V."/>
            <person name="Rokhsar D.S."/>
        </authorList>
    </citation>
    <scope>NUCLEOTIDE SEQUENCE</scope>
    <source>
        <strain evidence="5">I ESC-2004</strain>
    </source>
</reference>
<evidence type="ECO:0000313" key="5">
    <source>
        <dbReference type="Proteomes" id="UP000014760"/>
    </source>
</evidence>
<dbReference type="SUPFAM" id="SSF50978">
    <property type="entry name" value="WD40 repeat-like"/>
    <property type="match status" value="1"/>
</dbReference>
<feature type="repeat" description="WD" evidence="1">
    <location>
        <begin position="59"/>
        <end position="100"/>
    </location>
</feature>
<evidence type="ECO:0000259" key="2">
    <source>
        <dbReference type="Pfam" id="PF21031"/>
    </source>
</evidence>
<dbReference type="InterPro" id="IPR049546">
    <property type="entry name" value="WDR54_beta_prop"/>
</dbReference>
<dbReference type="InterPro" id="IPR036322">
    <property type="entry name" value="WD40_repeat_dom_sf"/>
</dbReference>
<dbReference type="Gene3D" id="2.130.10.10">
    <property type="entry name" value="YVTN repeat-like/Quinoprotein amine dehydrogenase"/>
    <property type="match status" value="1"/>
</dbReference>
<keyword evidence="1" id="KW-0853">WD repeat</keyword>
<dbReference type="EMBL" id="KB292292">
    <property type="protein sequence ID" value="ELU17852.1"/>
    <property type="molecule type" value="Genomic_DNA"/>
</dbReference>
<name>R7VH08_CAPTE</name>
<dbReference type="EMBL" id="AMQN01035461">
    <property type="status" value="NOT_ANNOTATED_CDS"/>
    <property type="molecule type" value="Genomic_DNA"/>
</dbReference>
<organism evidence="3">
    <name type="scientific">Capitella teleta</name>
    <name type="common">Polychaete worm</name>
    <dbReference type="NCBI Taxonomy" id="283909"/>
    <lineage>
        <taxon>Eukaryota</taxon>
        <taxon>Metazoa</taxon>
        <taxon>Spiralia</taxon>
        <taxon>Lophotrochozoa</taxon>
        <taxon>Annelida</taxon>
        <taxon>Polychaeta</taxon>
        <taxon>Sedentaria</taxon>
        <taxon>Scolecida</taxon>
        <taxon>Capitellidae</taxon>
        <taxon>Capitella</taxon>
    </lineage>
</organism>
<dbReference type="AlphaFoldDB" id="R7VH08"/>
<dbReference type="Pfam" id="PF21031">
    <property type="entry name" value="WDR54"/>
    <property type="match status" value="1"/>
</dbReference>
<accession>R7VH08</accession>
<dbReference type="OrthoDB" id="756370at2759"/>
<dbReference type="SMART" id="SM00320">
    <property type="entry name" value="WD40"/>
    <property type="match status" value="2"/>
</dbReference>
<sequence>MGNIILWSTGDTFRQIIKISGEGDPCSSIGLWNDLIIGGYGSGHLRVYSATTGKMCVEASAHAKWITAIDVAKSTGLILSASEDTFARVWKLSSGSNVKMELVHSETIADLQLQGAKFISEDGRAFACTGYDSNEIHFFTKA</sequence>
<dbReference type="EnsemblMetazoa" id="CapteT224382">
    <property type="protein sequence ID" value="CapteP224382"/>
    <property type="gene ID" value="CapteG224382"/>
</dbReference>
<dbReference type="HOGENOM" id="CLU_045688_2_1_1"/>
<evidence type="ECO:0000256" key="1">
    <source>
        <dbReference type="PROSITE-ProRule" id="PRU00221"/>
    </source>
</evidence>
<dbReference type="PROSITE" id="PS50082">
    <property type="entry name" value="WD_REPEATS_2"/>
    <property type="match status" value="1"/>
</dbReference>